<dbReference type="InterPro" id="IPR006045">
    <property type="entry name" value="Cupin_1"/>
</dbReference>
<dbReference type="InterPro" id="IPR014710">
    <property type="entry name" value="RmlC-like_jellyroll"/>
</dbReference>
<dbReference type="EMBL" id="FUYJ01000009">
    <property type="protein sequence ID" value="SKB05588.1"/>
    <property type="molecule type" value="Genomic_DNA"/>
</dbReference>
<dbReference type="PANTHER" id="PTHR35848">
    <property type="entry name" value="OXALATE-BINDING PROTEIN"/>
    <property type="match status" value="1"/>
</dbReference>
<dbReference type="RefSeq" id="WP_176132610.1">
    <property type="nucleotide sequence ID" value="NZ_FUYJ01000009.1"/>
</dbReference>
<dbReference type="InterPro" id="IPR011051">
    <property type="entry name" value="RmlC_Cupin_sf"/>
</dbReference>
<dbReference type="InterPro" id="IPR051610">
    <property type="entry name" value="GPI/OXD"/>
</dbReference>
<organism evidence="3 4">
    <name type="scientific">Sporosarcina newyorkensis</name>
    <dbReference type="NCBI Taxonomy" id="759851"/>
    <lineage>
        <taxon>Bacteria</taxon>
        <taxon>Bacillati</taxon>
        <taxon>Bacillota</taxon>
        <taxon>Bacilli</taxon>
        <taxon>Bacillales</taxon>
        <taxon>Caryophanaceae</taxon>
        <taxon>Sporosarcina</taxon>
    </lineage>
</organism>
<dbReference type="Gene3D" id="2.60.120.10">
    <property type="entry name" value="Jelly Rolls"/>
    <property type="match status" value="2"/>
</dbReference>
<feature type="domain" description="Cupin type-1" evidence="2">
    <location>
        <begin position="72"/>
        <end position="150"/>
    </location>
</feature>
<gene>
    <name evidence="3" type="ORF">SAMN04244570_3685</name>
</gene>
<keyword evidence="4" id="KW-1185">Reference proteome</keyword>
<protein>
    <submittedName>
        <fullName evidence="3">Cupin domain protein</fullName>
    </submittedName>
</protein>
<dbReference type="Proteomes" id="UP000190042">
    <property type="component" value="Unassembled WGS sequence"/>
</dbReference>
<reference evidence="4" key="1">
    <citation type="submission" date="2017-02" db="EMBL/GenBank/DDBJ databases">
        <authorList>
            <person name="Varghese N."/>
            <person name="Submissions S."/>
        </authorList>
    </citation>
    <scope>NUCLEOTIDE SEQUENCE [LARGE SCALE GENOMIC DNA]</scope>
    <source>
        <strain evidence="4">DSM 23966</strain>
    </source>
</reference>
<name>A0A1T4YVH6_9BACL</name>
<evidence type="ECO:0000313" key="4">
    <source>
        <dbReference type="Proteomes" id="UP000190042"/>
    </source>
</evidence>
<evidence type="ECO:0000256" key="1">
    <source>
        <dbReference type="ARBA" id="ARBA00022723"/>
    </source>
</evidence>
<evidence type="ECO:0000313" key="3">
    <source>
        <dbReference type="EMBL" id="SKB05588.1"/>
    </source>
</evidence>
<dbReference type="SUPFAM" id="SSF51182">
    <property type="entry name" value="RmlC-like cupins"/>
    <property type="match status" value="1"/>
</dbReference>
<proteinExistence type="predicted"/>
<keyword evidence="1" id="KW-0479">Metal-binding</keyword>
<sequence length="371" mass="40909">MIKELLSREEVEKRVIRKEDFVADKAAFIDAKTPGSDKKENYCIIGPGVSESGTAVINLKEPHGFNVGAAAMPNGCVNSLHLHQTAEVFIVAKGTWRFIWGNEGTDGEAILNEGDVISLPIHIYRGFKNIGSDDGFLFSVLGEDDPQNVTWGPQVLRDAKGHGLVLLEDGRLIDTSAGMEIPEDAEVIKPTPQDELNKLRKVTQEEMEARVFWFNERVPYEDAFLDSRSAGGKKKSYGIIGPGIASDVNRPSIVNNPHSFSLELIEAEPGNGLNAYSQSTPQVLIVYKGEWKVAVELGDGEEFEVTLTEKDVFSVPKNHVRSIKNVGENTGFLYVISGGDEWIPLDWTAETVEEAKKQNLKLDTEGKLLKK</sequence>
<accession>A0A1T4YVH6</accession>
<dbReference type="AlphaFoldDB" id="A0A1T4YVH6"/>
<dbReference type="GO" id="GO:0046872">
    <property type="term" value="F:metal ion binding"/>
    <property type="evidence" value="ECO:0007669"/>
    <property type="project" value="UniProtKB-KW"/>
</dbReference>
<dbReference type="Pfam" id="PF00190">
    <property type="entry name" value="Cupin_1"/>
    <property type="match status" value="1"/>
</dbReference>
<evidence type="ECO:0000259" key="2">
    <source>
        <dbReference type="Pfam" id="PF00190"/>
    </source>
</evidence>